<evidence type="ECO:0000256" key="2">
    <source>
        <dbReference type="ARBA" id="ARBA00010663"/>
    </source>
</evidence>
<feature type="transmembrane region" description="Helical" evidence="10">
    <location>
        <begin position="323"/>
        <end position="343"/>
    </location>
</feature>
<protein>
    <recommendedName>
        <fullName evidence="11">G-protein coupled receptors family 1 profile domain-containing protein</fullName>
    </recommendedName>
</protein>
<dbReference type="InterPro" id="IPR017452">
    <property type="entry name" value="GPCR_Rhodpsn_7TM"/>
</dbReference>
<dbReference type="EMBL" id="JAFNEN010000022">
    <property type="protein sequence ID" value="KAG8199984.1"/>
    <property type="molecule type" value="Genomic_DNA"/>
</dbReference>
<keyword evidence="3 9" id="KW-0812">Transmembrane</keyword>
<evidence type="ECO:0000256" key="1">
    <source>
        <dbReference type="ARBA" id="ARBA00004141"/>
    </source>
</evidence>
<evidence type="ECO:0000256" key="6">
    <source>
        <dbReference type="ARBA" id="ARBA00023136"/>
    </source>
</evidence>
<keyword evidence="5 9" id="KW-0297">G-protein coupled receptor</keyword>
<feature type="transmembrane region" description="Helical" evidence="10">
    <location>
        <begin position="88"/>
        <end position="108"/>
    </location>
</feature>
<dbReference type="GO" id="GO:0004930">
    <property type="term" value="F:G protein-coupled receptor activity"/>
    <property type="evidence" value="ECO:0007669"/>
    <property type="project" value="UniProtKB-KW"/>
</dbReference>
<dbReference type="SUPFAM" id="SSF81321">
    <property type="entry name" value="Family A G protein-coupled receptor-like"/>
    <property type="match status" value="1"/>
</dbReference>
<accession>A0AAV6VTL4</accession>
<proteinExistence type="inferred from homology"/>
<feature type="transmembrane region" description="Helical" evidence="10">
    <location>
        <begin position="53"/>
        <end position="76"/>
    </location>
</feature>
<evidence type="ECO:0000256" key="10">
    <source>
        <dbReference type="SAM" id="Phobius"/>
    </source>
</evidence>
<reference evidence="12 13" key="1">
    <citation type="journal article" date="2022" name="Nat. Ecol. Evol.">
        <title>A masculinizing supergene underlies an exaggerated male reproductive morph in a spider.</title>
        <authorList>
            <person name="Hendrickx F."/>
            <person name="De Corte Z."/>
            <person name="Sonet G."/>
            <person name="Van Belleghem S.M."/>
            <person name="Kostlbacher S."/>
            <person name="Vangestel C."/>
        </authorList>
    </citation>
    <scope>NUCLEOTIDE SEQUENCE [LARGE SCALE GENOMIC DNA]</scope>
    <source>
        <strain evidence="12">W744_W776</strain>
    </source>
</reference>
<feature type="transmembrane region" description="Helical" evidence="10">
    <location>
        <begin position="167"/>
        <end position="186"/>
    </location>
</feature>
<keyword evidence="13" id="KW-1185">Reference proteome</keyword>
<dbReference type="Pfam" id="PF00001">
    <property type="entry name" value="7tm_1"/>
    <property type="match status" value="1"/>
</dbReference>
<dbReference type="PANTHER" id="PTHR45695">
    <property type="entry name" value="LEUCOKININ RECEPTOR-RELATED"/>
    <property type="match status" value="1"/>
</dbReference>
<evidence type="ECO:0000256" key="3">
    <source>
        <dbReference type="ARBA" id="ARBA00022692"/>
    </source>
</evidence>
<dbReference type="PROSITE" id="PS50262">
    <property type="entry name" value="G_PROTEIN_RECEP_F1_2"/>
    <property type="match status" value="1"/>
</dbReference>
<dbReference type="Gene3D" id="1.20.1070.10">
    <property type="entry name" value="Rhodopsin 7-helix transmembrane proteins"/>
    <property type="match status" value="1"/>
</dbReference>
<evidence type="ECO:0000259" key="11">
    <source>
        <dbReference type="PROSITE" id="PS50262"/>
    </source>
</evidence>
<comment type="caution">
    <text evidence="12">The sequence shown here is derived from an EMBL/GenBank/DDBJ whole genome shotgun (WGS) entry which is preliminary data.</text>
</comment>
<dbReference type="InterPro" id="IPR000276">
    <property type="entry name" value="GPCR_Rhodpsn"/>
</dbReference>
<keyword evidence="6 10" id="KW-0472">Membrane</keyword>
<feature type="transmembrane region" description="Helical" evidence="10">
    <location>
        <begin position="128"/>
        <end position="146"/>
    </location>
</feature>
<feature type="domain" description="G-protein coupled receptors family 1 profile" evidence="11">
    <location>
        <begin position="66"/>
        <end position="340"/>
    </location>
</feature>
<sequence>MAHINDSLCYEILLLDHSAEMTNFSLTIMDSSVNITKEQSYFKTFNSQDYIKIIAYVIVIVGGLLGNISVILTVALNRSMRTTINYYVANLAVADALICMICMGAHLLMTLTRPVYALGGFMCKFNPFMQMTCLTSSVLTLSAISCDRFMAIMFPLHVRITKQRTSIVMQVVWILSIIVSIPFLLVKKHEVYEFQDFVQPVCTERWPMDSYYDEKAGHCDSVEKYRSTYYLMVSITLYFLPIFIMITAYSLILWKLWISEVPGERHAANINVQYRARKKVIKMVLVVLIAFILCWTPMQSVILSSAFGAANTINSYWYEDFTFFSYYIAYANSFMNPIIYGGFNKTFREGFCIVLRCGFRRERFGRPRLDGSSRVLTNSLTNTSPFLKSIRTRSRMTFTTGVTSSPSRYASRTINGANKTASQKSNNIEMKPFQPHKDVEVAPSLKDTCVSILDEKELL</sequence>
<name>A0AAV6VTL4_9ARAC</name>
<evidence type="ECO:0000256" key="5">
    <source>
        <dbReference type="ARBA" id="ARBA00023040"/>
    </source>
</evidence>
<comment type="similarity">
    <text evidence="2 9">Belongs to the G-protein coupled receptor 1 family.</text>
</comment>
<dbReference type="CDD" id="cd14993">
    <property type="entry name" value="7tmA_CCKR-like"/>
    <property type="match status" value="1"/>
</dbReference>
<evidence type="ECO:0000313" key="12">
    <source>
        <dbReference type="EMBL" id="KAG8199984.1"/>
    </source>
</evidence>
<evidence type="ECO:0000313" key="13">
    <source>
        <dbReference type="Proteomes" id="UP000827092"/>
    </source>
</evidence>
<organism evidence="12 13">
    <name type="scientific">Oedothorax gibbosus</name>
    <dbReference type="NCBI Taxonomy" id="931172"/>
    <lineage>
        <taxon>Eukaryota</taxon>
        <taxon>Metazoa</taxon>
        <taxon>Ecdysozoa</taxon>
        <taxon>Arthropoda</taxon>
        <taxon>Chelicerata</taxon>
        <taxon>Arachnida</taxon>
        <taxon>Araneae</taxon>
        <taxon>Araneomorphae</taxon>
        <taxon>Entelegynae</taxon>
        <taxon>Araneoidea</taxon>
        <taxon>Linyphiidae</taxon>
        <taxon>Erigoninae</taxon>
        <taxon>Oedothorax</taxon>
    </lineage>
</organism>
<dbReference type="Proteomes" id="UP000827092">
    <property type="component" value="Unassembled WGS sequence"/>
</dbReference>
<dbReference type="PRINTS" id="PR00237">
    <property type="entry name" value="GPCRRHODOPSN"/>
</dbReference>
<gene>
    <name evidence="12" type="ORF">JTE90_006226</name>
</gene>
<keyword evidence="8 9" id="KW-0807">Transducer</keyword>
<dbReference type="PROSITE" id="PS00237">
    <property type="entry name" value="G_PROTEIN_RECEP_F1_1"/>
    <property type="match status" value="1"/>
</dbReference>
<dbReference type="PANTHER" id="PTHR45695:SF22">
    <property type="entry name" value="G-PROTEIN COUPLED RECEPTORS FAMILY 1 PROFILE DOMAIN-CONTAINING PROTEIN"/>
    <property type="match status" value="1"/>
</dbReference>
<feature type="transmembrane region" description="Helical" evidence="10">
    <location>
        <begin position="229"/>
        <end position="254"/>
    </location>
</feature>
<keyword evidence="7 9" id="KW-0675">Receptor</keyword>
<evidence type="ECO:0000256" key="4">
    <source>
        <dbReference type="ARBA" id="ARBA00022989"/>
    </source>
</evidence>
<evidence type="ECO:0000256" key="9">
    <source>
        <dbReference type="RuleBase" id="RU000688"/>
    </source>
</evidence>
<evidence type="ECO:0000256" key="7">
    <source>
        <dbReference type="ARBA" id="ARBA00023170"/>
    </source>
</evidence>
<feature type="transmembrane region" description="Helical" evidence="10">
    <location>
        <begin position="283"/>
        <end position="303"/>
    </location>
</feature>
<dbReference type="AlphaFoldDB" id="A0AAV6VTL4"/>
<dbReference type="GO" id="GO:0005886">
    <property type="term" value="C:plasma membrane"/>
    <property type="evidence" value="ECO:0007669"/>
    <property type="project" value="TreeGrafter"/>
</dbReference>
<keyword evidence="4 10" id="KW-1133">Transmembrane helix</keyword>
<comment type="subcellular location">
    <subcellularLocation>
        <location evidence="1">Membrane</location>
        <topology evidence="1">Multi-pass membrane protein</topology>
    </subcellularLocation>
</comment>
<evidence type="ECO:0000256" key="8">
    <source>
        <dbReference type="ARBA" id="ARBA00023224"/>
    </source>
</evidence>